<dbReference type="WBParaSite" id="JU765_v2.g14547.t1">
    <property type="protein sequence ID" value="JU765_v2.g14547.t1"/>
    <property type="gene ID" value="JU765_v2.g14547"/>
</dbReference>
<name>A0AC34QAE0_9BILA</name>
<organism evidence="1 2">
    <name type="scientific">Panagrolaimus sp. JU765</name>
    <dbReference type="NCBI Taxonomy" id="591449"/>
    <lineage>
        <taxon>Eukaryota</taxon>
        <taxon>Metazoa</taxon>
        <taxon>Ecdysozoa</taxon>
        <taxon>Nematoda</taxon>
        <taxon>Chromadorea</taxon>
        <taxon>Rhabditida</taxon>
        <taxon>Tylenchina</taxon>
        <taxon>Panagrolaimomorpha</taxon>
        <taxon>Panagrolaimoidea</taxon>
        <taxon>Panagrolaimidae</taxon>
        <taxon>Panagrolaimus</taxon>
    </lineage>
</organism>
<reference evidence="2" key="1">
    <citation type="submission" date="2022-11" db="UniProtKB">
        <authorList>
            <consortium name="WormBaseParasite"/>
        </authorList>
    </citation>
    <scope>IDENTIFICATION</scope>
</reference>
<proteinExistence type="predicted"/>
<accession>A0AC34QAE0</accession>
<protein>
    <submittedName>
        <fullName evidence="2">DUF38 domain-containing protein</fullName>
    </submittedName>
</protein>
<dbReference type="Proteomes" id="UP000887576">
    <property type="component" value="Unplaced"/>
</dbReference>
<evidence type="ECO:0000313" key="2">
    <source>
        <dbReference type="WBParaSite" id="JU765_v2.g14547.t1"/>
    </source>
</evidence>
<sequence length="437" mass="50937">MSKRLSKDVLNVSATKRPRLSNPVKDIEKDISAEQKKMTQLSKALIKTSCDTETLKRKILETQRKIEENERKSLELKQQWSASQKQVLKLKTTKNCMLNPVKLCPDLYEDVFRGMVRQPEAKQDSSKLLIKWFMIGNECAFVLPRILKRLSNIKVTFGRDCKIDADNLFVLLLEDKEIAHFLIKIIAPYVNELEFDGKQQITQIGIQRLLFQQLYRNPQQKKIKIHGIKEIDRITANAFEELHDKNVLLAFSGLSLKVMKELPKLKYETLHVDGTKNWLQVLSKSTFSFRQLIINLGFDYNYRLYSDDLKTDFNMKSVEEVVIESYPHYFKNRGEKFIHCFPKAKKLTMNGEFVGGIDNFNSTCNDLKKIVKKAPQKEVIVNLEYSYYKSREDSDILEIFNGTKIDNHTYKWTSGENKSIMLKLNGTRMRCVNIMHG</sequence>
<evidence type="ECO:0000313" key="1">
    <source>
        <dbReference type="Proteomes" id="UP000887576"/>
    </source>
</evidence>